<protein>
    <submittedName>
        <fullName evidence="3">LysM peptidoglycan-binding domain-containing protein</fullName>
    </submittedName>
</protein>
<evidence type="ECO:0000256" key="1">
    <source>
        <dbReference type="SAM" id="MobiDB-lite"/>
    </source>
</evidence>
<evidence type="ECO:0000313" key="5">
    <source>
        <dbReference type="Proteomes" id="UP000587211"/>
    </source>
</evidence>
<dbReference type="Proteomes" id="UP000659061">
    <property type="component" value="Unassembled WGS sequence"/>
</dbReference>
<dbReference type="EMBL" id="JACWMT010000001">
    <property type="protein sequence ID" value="MBD1268868.1"/>
    <property type="molecule type" value="Genomic_DNA"/>
</dbReference>
<sequence length="161" mass="16889">MHDLTTMGPEAALRTVLTALLLAWAAWWCVGLLAALVDRRLAARLAPPLLRALLATGAVMAVQAPSHASTSDVDALQGLSLPERPPTAAPQPEPARAPAPSARVVAPGESLWSIVRERSPVADDAAVSDRVRAWHGANRAVIGPDPDLIHPGQRLDPPGAR</sequence>
<proteinExistence type="predicted"/>
<dbReference type="Proteomes" id="UP000587211">
    <property type="component" value="Unassembled WGS sequence"/>
</dbReference>
<evidence type="ECO:0000313" key="3">
    <source>
        <dbReference type="EMBL" id="MBD1268868.1"/>
    </source>
</evidence>
<dbReference type="InterPro" id="IPR036779">
    <property type="entry name" value="LysM_dom_sf"/>
</dbReference>
<organism evidence="3 6">
    <name type="scientific">Aeromicrobium tamlense</name>
    <dbReference type="NCBI Taxonomy" id="375541"/>
    <lineage>
        <taxon>Bacteria</taxon>
        <taxon>Bacillati</taxon>
        <taxon>Actinomycetota</taxon>
        <taxon>Actinomycetes</taxon>
        <taxon>Propionibacteriales</taxon>
        <taxon>Nocardioidaceae</taxon>
        <taxon>Aeromicrobium</taxon>
    </lineage>
</organism>
<feature type="region of interest" description="Disordered" evidence="1">
    <location>
        <begin position="66"/>
        <end position="103"/>
    </location>
</feature>
<keyword evidence="2" id="KW-1133">Transmembrane helix</keyword>
<evidence type="ECO:0000313" key="6">
    <source>
        <dbReference type="Proteomes" id="UP000659061"/>
    </source>
</evidence>
<feature type="transmembrane region" description="Helical" evidence="2">
    <location>
        <begin position="12"/>
        <end position="37"/>
    </location>
</feature>
<gene>
    <name evidence="4" type="ORF">BJ975_000600</name>
    <name evidence="3" type="ORF">IDH50_01340</name>
</gene>
<feature type="region of interest" description="Disordered" evidence="1">
    <location>
        <begin position="140"/>
        <end position="161"/>
    </location>
</feature>
<feature type="compositionally biased region" description="Pro residues" evidence="1">
    <location>
        <begin position="83"/>
        <end position="97"/>
    </location>
</feature>
<comment type="caution">
    <text evidence="3">The sequence shown here is derived from an EMBL/GenBank/DDBJ whole genome shotgun (WGS) entry which is preliminary data.</text>
</comment>
<dbReference type="Gene3D" id="3.10.350.10">
    <property type="entry name" value="LysM domain"/>
    <property type="match status" value="1"/>
</dbReference>
<name>A0A8I0KKH2_9ACTN</name>
<keyword evidence="2" id="KW-0812">Transmembrane</keyword>
<keyword evidence="2" id="KW-0472">Membrane</keyword>
<dbReference type="AlphaFoldDB" id="A0A8I0KKH2"/>
<reference evidence="3" key="2">
    <citation type="submission" date="2020-09" db="EMBL/GenBank/DDBJ databases">
        <title>Novel species in genus Aeromicrobium.</title>
        <authorList>
            <person name="Zhang G."/>
        </authorList>
    </citation>
    <scope>NUCLEOTIDE SEQUENCE</scope>
    <source>
        <strain evidence="3">SSW1-57</strain>
    </source>
</reference>
<keyword evidence="5" id="KW-1185">Reference proteome</keyword>
<evidence type="ECO:0000256" key="2">
    <source>
        <dbReference type="SAM" id="Phobius"/>
    </source>
</evidence>
<dbReference type="RefSeq" id="WP_179423526.1">
    <property type="nucleotide sequence ID" value="NZ_BAAAMP010000002.1"/>
</dbReference>
<dbReference type="EMBL" id="JACBZN010000001">
    <property type="protein sequence ID" value="NYI37225.1"/>
    <property type="molecule type" value="Genomic_DNA"/>
</dbReference>
<accession>A0A8I0KKH2</accession>
<reference evidence="4 5" key="1">
    <citation type="submission" date="2020-07" db="EMBL/GenBank/DDBJ databases">
        <title>Sequencing the genomes of 1000 actinobacteria strains.</title>
        <authorList>
            <person name="Klenk H.-P."/>
        </authorList>
    </citation>
    <scope>NUCLEOTIDE SEQUENCE [LARGE SCALE GENOMIC DNA]</scope>
    <source>
        <strain evidence="4 5">DSM 19087</strain>
    </source>
</reference>
<evidence type="ECO:0000313" key="4">
    <source>
        <dbReference type="EMBL" id="NYI37225.1"/>
    </source>
</evidence>